<dbReference type="GO" id="GO:0009401">
    <property type="term" value="P:phosphoenolpyruvate-dependent sugar phosphotransferase system"/>
    <property type="evidence" value="ECO:0007669"/>
    <property type="project" value="UniProtKB-KW"/>
</dbReference>
<keyword evidence="2" id="KW-0813">Transport</keyword>
<keyword evidence="8" id="KW-0418">Kinase</keyword>
<name>A0A9Q9FE44_9FIRM</name>
<dbReference type="GO" id="GO:0005886">
    <property type="term" value="C:plasma membrane"/>
    <property type="evidence" value="ECO:0007669"/>
    <property type="project" value="UniProtKB-SubCell"/>
</dbReference>
<evidence type="ECO:0000256" key="5">
    <source>
        <dbReference type="ARBA" id="ARBA00022679"/>
    </source>
</evidence>
<dbReference type="PROSITE" id="PS51103">
    <property type="entry name" value="PTS_EIIC_TYPE_1"/>
    <property type="match status" value="1"/>
</dbReference>
<feature type="transmembrane region" description="Helical" evidence="12">
    <location>
        <begin position="112"/>
        <end position="139"/>
    </location>
</feature>
<keyword evidence="9 12" id="KW-1133">Transmembrane helix</keyword>
<evidence type="ECO:0000256" key="3">
    <source>
        <dbReference type="ARBA" id="ARBA00022475"/>
    </source>
</evidence>
<dbReference type="PANTHER" id="PTHR30175">
    <property type="entry name" value="PHOSPHOTRANSFERASE SYSTEM TRANSPORT PROTEIN"/>
    <property type="match status" value="1"/>
</dbReference>
<dbReference type="InterPro" id="IPR013013">
    <property type="entry name" value="PTS_EIIC_1"/>
</dbReference>
<evidence type="ECO:0000259" key="14">
    <source>
        <dbReference type="PROSITE" id="PS51103"/>
    </source>
</evidence>
<dbReference type="PROSITE" id="PS51098">
    <property type="entry name" value="PTS_EIIB_TYPE_1"/>
    <property type="match status" value="1"/>
</dbReference>
<dbReference type="Pfam" id="PF02378">
    <property type="entry name" value="PTS_EIIC"/>
    <property type="match status" value="1"/>
</dbReference>
<evidence type="ECO:0000256" key="6">
    <source>
        <dbReference type="ARBA" id="ARBA00022683"/>
    </source>
</evidence>
<sequence length="474" mass="51269">MKRKQVSNLASMILEALGGSANIVSLSHCMTRLRLDVKNMDVVKVNQLKTLDGVINVVVQQTKIQIVIGPKVQQVYEQLELLRDQSAPSMVIPSHQRKTSLISRILDTISRIFTPVIGAIAGAGMIKALLALLVAANLIDKTGQNYYVLNFIGDAAFYFMPILLAMSAAKQFKCNAYLAVVLAGILLHPHLVELKSAGEAVTFLGIPMVLATYSASVVPMILITWVMSFVEKTVKRYTPKSIEIFFVPMVVLLVMAPLALFAIGPLGTMAGDLLASLFKILDQKVGWILPIIMGMICPLLVMTGMHYSLLPIQLAQYATLGYATLMGLPMFASNMAQAAATFAIYCQTKDRSLKAIAGPSSLTAFMGITEPAMYGVTLRLKYPLVAAMIGGGCAGIWAGLTNVRTYVSATSGILSLPVYIGEDGLSNLINAIICIIISMTVSFSLTFFWTLKKQREEACVVSQSPSILKTSLEN</sequence>
<evidence type="ECO:0000256" key="9">
    <source>
        <dbReference type="ARBA" id="ARBA00022989"/>
    </source>
</evidence>
<feature type="domain" description="PTS EIIB type-1" evidence="13">
    <location>
        <begin position="7"/>
        <end position="89"/>
    </location>
</feature>
<evidence type="ECO:0000313" key="16">
    <source>
        <dbReference type="Proteomes" id="UP001058072"/>
    </source>
</evidence>
<keyword evidence="7 12" id="KW-0812">Transmembrane</keyword>
<evidence type="ECO:0000256" key="2">
    <source>
        <dbReference type="ARBA" id="ARBA00022448"/>
    </source>
</evidence>
<feature type="transmembrane region" description="Helical" evidence="12">
    <location>
        <begin position="428"/>
        <end position="449"/>
    </location>
</feature>
<dbReference type="Gene3D" id="3.30.1360.60">
    <property type="entry name" value="Glucose permease domain IIB"/>
    <property type="match status" value="1"/>
</dbReference>
<dbReference type="PROSITE" id="PS01035">
    <property type="entry name" value="PTS_EIIB_TYPE_1_CYS"/>
    <property type="match status" value="1"/>
</dbReference>
<evidence type="ECO:0000256" key="10">
    <source>
        <dbReference type="ARBA" id="ARBA00023136"/>
    </source>
</evidence>
<dbReference type="Pfam" id="PF00367">
    <property type="entry name" value="PTS_EIIB"/>
    <property type="match status" value="1"/>
</dbReference>
<dbReference type="CDD" id="cd00212">
    <property type="entry name" value="PTS_IIB_glc"/>
    <property type="match status" value="1"/>
</dbReference>
<gene>
    <name evidence="15" type="ORF">J0J70_10115</name>
</gene>
<dbReference type="InterPro" id="IPR018113">
    <property type="entry name" value="PTrfase_EIIB_Cys"/>
</dbReference>
<feature type="transmembrane region" description="Helical" evidence="12">
    <location>
        <begin position="176"/>
        <end position="192"/>
    </location>
</feature>
<dbReference type="InterPro" id="IPR036878">
    <property type="entry name" value="Glu_permease_IIB"/>
</dbReference>
<comment type="subcellular location">
    <subcellularLocation>
        <location evidence="1">Cell membrane</location>
        <topology evidence="1">Multi-pass membrane protein</topology>
    </subcellularLocation>
</comment>
<dbReference type="PANTHER" id="PTHR30175:SF1">
    <property type="entry name" value="PTS SYSTEM ARBUTIN-, CELLOBIOSE-, AND SALICIN-SPECIFIC EIIBC COMPONENT-RELATED"/>
    <property type="match status" value="1"/>
</dbReference>
<keyword evidence="5" id="KW-0808">Transferase</keyword>
<proteinExistence type="predicted"/>
<evidence type="ECO:0000313" key="15">
    <source>
        <dbReference type="EMBL" id="UUF07963.1"/>
    </source>
</evidence>
<feature type="transmembrane region" description="Helical" evidence="12">
    <location>
        <begin position="145"/>
        <end position="164"/>
    </location>
</feature>
<dbReference type="EMBL" id="CP071250">
    <property type="protein sequence ID" value="UUF07963.1"/>
    <property type="molecule type" value="Genomic_DNA"/>
</dbReference>
<keyword evidence="3" id="KW-1003">Cell membrane</keyword>
<feature type="transmembrane region" description="Helical" evidence="12">
    <location>
        <begin position="351"/>
        <end position="368"/>
    </location>
</feature>
<feature type="transmembrane region" description="Helical" evidence="12">
    <location>
        <begin position="380"/>
        <end position="400"/>
    </location>
</feature>
<evidence type="ECO:0000256" key="12">
    <source>
        <dbReference type="SAM" id="Phobius"/>
    </source>
</evidence>
<evidence type="ECO:0000256" key="7">
    <source>
        <dbReference type="ARBA" id="ARBA00022692"/>
    </source>
</evidence>
<keyword evidence="10 12" id="KW-0472">Membrane</keyword>
<evidence type="ECO:0000256" key="8">
    <source>
        <dbReference type="ARBA" id="ARBA00022777"/>
    </source>
</evidence>
<dbReference type="GO" id="GO:0008982">
    <property type="term" value="F:protein-N(PI)-phosphohistidine-sugar phosphotransferase activity"/>
    <property type="evidence" value="ECO:0007669"/>
    <property type="project" value="InterPro"/>
</dbReference>
<reference evidence="15" key="1">
    <citation type="submission" date="2021-03" db="EMBL/GenBank/DDBJ databases">
        <title>Comparative Genomics and Metabolomics in the genus Turicibacter.</title>
        <authorList>
            <person name="Maki J."/>
            <person name="Looft T."/>
        </authorList>
    </citation>
    <scope>NUCLEOTIDE SEQUENCE</scope>
    <source>
        <strain evidence="15">ISU324</strain>
    </source>
</reference>
<feature type="transmembrane region" description="Helical" evidence="12">
    <location>
        <begin position="242"/>
        <end position="267"/>
    </location>
</feature>
<accession>A0A9Q9FE44</accession>
<feature type="transmembrane region" description="Helical" evidence="12">
    <location>
        <begin position="322"/>
        <end position="345"/>
    </location>
</feature>
<protein>
    <submittedName>
        <fullName evidence="15">PTS transporter subunit EIIC</fullName>
    </submittedName>
</protein>
<dbReference type="InterPro" id="IPR050558">
    <property type="entry name" value="PTS_Sugar-Specific_Components"/>
</dbReference>
<dbReference type="GO" id="GO:0015771">
    <property type="term" value="P:trehalose transport"/>
    <property type="evidence" value="ECO:0007669"/>
    <property type="project" value="TreeGrafter"/>
</dbReference>
<dbReference type="AlphaFoldDB" id="A0A9Q9FE44"/>
<keyword evidence="6" id="KW-0598">Phosphotransferase system</keyword>
<evidence type="ECO:0000256" key="1">
    <source>
        <dbReference type="ARBA" id="ARBA00004651"/>
    </source>
</evidence>
<dbReference type="Proteomes" id="UP001058072">
    <property type="component" value="Chromosome"/>
</dbReference>
<feature type="active site" description="Phosphocysteine intermediate; for EIIB activity" evidence="11">
    <location>
        <position position="29"/>
    </location>
</feature>
<dbReference type="FunFam" id="3.30.1360.60:FF:000001">
    <property type="entry name" value="PTS system glucose-specific IIBC component PtsG"/>
    <property type="match status" value="1"/>
</dbReference>
<organism evidence="15 16">
    <name type="scientific">Turicibacter bilis</name>
    <dbReference type="NCBI Taxonomy" id="2735723"/>
    <lineage>
        <taxon>Bacteria</taxon>
        <taxon>Bacillati</taxon>
        <taxon>Bacillota</taxon>
        <taxon>Erysipelotrichia</taxon>
        <taxon>Erysipelotrichales</taxon>
        <taxon>Turicibacteraceae</taxon>
        <taxon>Turicibacter</taxon>
    </lineage>
</organism>
<feature type="domain" description="PTS EIIC type-1" evidence="14">
    <location>
        <begin position="107"/>
        <end position="465"/>
    </location>
</feature>
<evidence type="ECO:0000256" key="11">
    <source>
        <dbReference type="PROSITE-ProRule" id="PRU00421"/>
    </source>
</evidence>
<dbReference type="RefSeq" id="WP_212724629.1">
    <property type="nucleotide sequence ID" value="NZ_CP071250.1"/>
</dbReference>
<dbReference type="InterPro" id="IPR001996">
    <property type="entry name" value="PTS_IIB_1"/>
</dbReference>
<dbReference type="SUPFAM" id="SSF55604">
    <property type="entry name" value="Glucose permease domain IIB"/>
    <property type="match status" value="1"/>
</dbReference>
<evidence type="ECO:0000259" key="13">
    <source>
        <dbReference type="PROSITE" id="PS51098"/>
    </source>
</evidence>
<feature type="transmembrane region" description="Helical" evidence="12">
    <location>
        <begin position="287"/>
        <end position="310"/>
    </location>
</feature>
<dbReference type="InterPro" id="IPR003352">
    <property type="entry name" value="PTS_EIIC"/>
</dbReference>
<feature type="transmembrane region" description="Helical" evidence="12">
    <location>
        <begin position="204"/>
        <end position="230"/>
    </location>
</feature>
<dbReference type="GO" id="GO:0016301">
    <property type="term" value="F:kinase activity"/>
    <property type="evidence" value="ECO:0007669"/>
    <property type="project" value="UniProtKB-KW"/>
</dbReference>
<evidence type="ECO:0000256" key="4">
    <source>
        <dbReference type="ARBA" id="ARBA00022597"/>
    </source>
</evidence>
<keyword evidence="4" id="KW-0762">Sugar transport</keyword>
<dbReference type="GO" id="GO:0090589">
    <property type="term" value="F:protein-phosphocysteine-trehalose phosphotransferase system transporter activity"/>
    <property type="evidence" value="ECO:0007669"/>
    <property type="project" value="TreeGrafter"/>
</dbReference>